<sequence>MNKQSIEINTKLEWKSEFDTDIFRIDLEHRIFLELIDSFRIGILNNYDDERLLRMINEIEKYQEFHFTSEENFLIDIEYPNTHKHQLIHLDLMEKLNIERHNTRNFNEYLNFIYNWFVSHTLTEDKKISDYIKDNKIGTNTFKNININDGK</sequence>
<keyword evidence="4" id="KW-0408">Iron</keyword>
<evidence type="ECO:0000313" key="6">
    <source>
        <dbReference type="EMBL" id="MBK3519778.1"/>
    </source>
</evidence>
<dbReference type="Proteomes" id="UP000605676">
    <property type="component" value="Unassembled WGS sequence"/>
</dbReference>
<organism evidence="6 7">
    <name type="scientific">Carboxylicivirga marina</name>
    <dbReference type="NCBI Taxonomy" id="2800988"/>
    <lineage>
        <taxon>Bacteria</taxon>
        <taxon>Pseudomonadati</taxon>
        <taxon>Bacteroidota</taxon>
        <taxon>Bacteroidia</taxon>
        <taxon>Marinilabiliales</taxon>
        <taxon>Marinilabiliaceae</taxon>
        <taxon>Carboxylicivirga</taxon>
    </lineage>
</organism>
<feature type="domain" description="Hemerythrin-like" evidence="5">
    <location>
        <begin position="22"/>
        <end position="128"/>
    </location>
</feature>
<keyword evidence="3" id="KW-0479">Metal-binding</keyword>
<dbReference type="Gene3D" id="1.20.120.50">
    <property type="entry name" value="Hemerythrin-like"/>
    <property type="match status" value="1"/>
</dbReference>
<keyword evidence="7" id="KW-1185">Reference proteome</keyword>
<dbReference type="Pfam" id="PF01814">
    <property type="entry name" value="Hemerythrin"/>
    <property type="match status" value="1"/>
</dbReference>
<reference evidence="6 7" key="1">
    <citation type="submission" date="2021-01" db="EMBL/GenBank/DDBJ databases">
        <title>Carboxyliciviraga sp.nov., isolated from coastal sediments.</title>
        <authorList>
            <person name="Lu D."/>
            <person name="Zhang T."/>
        </authorList>
    </citation>
    <scope>NUCLEOTIDE SEQUENCE [LARGE SCALE GENOMIC DNA]</scope>
    <source>
        <strain evidence="6 7">N1Y132</strain>
    </source>
</reference>
<dbReference type="InterPro" id="IPR012312">
    <property type="entry name" value="Hemerythrin-like"/>
</dbReference>
<dbReference type="NCBIfam" id="TIGR02481">
    <property type="entry name" value="hemeryth_dom"/>
    <property type="match status" value="1"/>
</dbReference>
<evidence type="ECO:0000259" key="5">
    <source>
        <dbReference type="Pfam" id="PF01814"/>
    </source>
</evidence>
<comment type="similarity">
    <text evidence="1">Belongs to the hemerythrin family.</text>
</comment>
<dbReference type="InterPro" id="IPR050669">
    <property type="entry name" value="Hemerythrin"/>
</dbReference>
<evidence type="ECO:0000313" key="7">
    <source>
        <dbReference type="Proteomes" id="UP000605676"/>
    </source>
</evidence>
<name>A0ABS1HRA1_9BACT</name>
<dbReference type="PANTHER" id="PTHR37164">
    <property type="entry name" value="BACTERIOHEMERYTHRIN"/>
    <property type="match status" value="1"/>
</dbReference>
<dbReference type="SUPFAM" id="SSF47188">
    <property type="entry name" value="Hemerythrin-like"/>
    <property type="match status" value="1"/>
</dbReference>
<evidence type="ECO:0000256" key="2">
    <source>
        <dbReference type="ARBA" id="ARBA00022621"/>
    </source>
</evidence>
<keyword evidence="2" id="KW-0813">Transport</keyword>
<evidence type="ECO:0000256" key="1">
    <source>
        <dbReference type="ARBA" id="ARBA00010587"/>
    </source>
</evidence>
<dbReference type="CDD" id="cd12107">
    <property type="entry name" value="Hemerythrin"/>
    <property type="match status" value="1"/>
</dbReference>
<dbReference type="RefSeq" id="WP_200466997.1">
    <property type="nucleotide sequence ID" value="NZ_JAENRR010000091.1"/>
</dbReference>
<dbReference type="InterPro" id="IPR012827">
    <property type="entry name" value="Hemerythrin_metal-bd"/>
</dbReference>
<gene>
    <name evidence="6" type="ORF">JIV24_20725</name>
</gene>
<keyword evidence="2" id="KW-0561">Oxygen transport</keyword>
<proteinExistence type="inferred from homology"/>
<dbReference type="InterPro" id="IPR035938">
    <property type="entry name" value="Hemerythrin-like_sf"/>
</dbReference>
<protein>
    <recommendedName>
        <fullName evidence="5">Hemerythrin-like domain-containing protein</fullName>
    </recommendedName>
</protein>
<comment type="caution">
    <text evidence="6">The sequence shown here is derived from an EMBL/GenBank/DDBJ whole genome shotgun (WGS) entry which is preliminary data.</text>
</comment>
<evidence type="ECO:0000256" key="3">
    <source>
        <dbReference type="ARBA" id="ARBA00022723"/>
    </source>
</evidence>
<dbReference type="InterPro" id="IPR016131">
    <property type="entry name" value="Haemerythrin_Fe_BS"/>
</dbReference>
<dbReference type="EMBL" id="JAENRR010000091">
    <property type="protein sequence ID" value="MBK3519778.1"/>
    <property type="molecule type" value="Genomic_DNA"/>
</dbReference>
<dbReference type="PANTHER" id="PTHR37164:SF1">
    <property type="entry name" value="BACTERIOHEMERYTHRIN"/>
    <property type="match status" value="1"/>
</dbReference>
<evidence type="ECO:0000256" key="4">
    <source>
        <dbReference type="ARBA" id="ARBA00023004"/>
    </source>
</evidence>
<dbReference type="PROSITE" id="PS00550">
    <property type="entry name" value="HEMERYTHRINS"/>
    <property type="match status" value="1"/>
</dbReference>
<accession>A0ABS1HRA1</accession>